<dbReference type="InterPro" id="IPR036034">
    <property type="entry name" value="PDZ_sf"/>
</dbReference>
<dbReference type="InterPro" id="IPR041489">
    <property type="entry name" value="PDZ_6"/>
</dbReference>
<dbReference type="CDD" id="cd00136">
    <property type="entry name" value="PDZ_canonical"/>
    <property type="match status" value="2"/>
</dbReference>
<organism evidence="3">
    <name type="scientific">Haptolina ericina</name>
    <dbReference type="NCBI Taxonomy" id="156174"/>
    <lineage>
        <taxon>Eukaryota</taxon>
        <taxon>Haptista</taxon>
        <taxon>Haptophyta</taxon>
        <taxon>Prymnesiophyceae</taxon>
        <taxon>Prymnesiales</taxon>
        <taxon>Prymnesiaceae</taxon>
        <taxon>Haptolina</taxon>
    </lineage>
</organism>
<evidence type="ECO:0000256" key="1">
    <source>
        <dbReference type="SAM" id="MobiDB-lite"/>
    </source>
</evidence>
<feature type="domain" description="PDZ" evidence="2">
    <location>
        <begin position="131"/>
        <end position="209"/>
    </location>
</feature>
<feature type="domain" description="PDZ" evidence="2">
    <location>
        <begin position="19"/>
        <end position="99"/>
    </location>
</feature>
<sequence>MGTGMAATLLEGQPIEHVEVVLSKSEPTTRVGIALWHDLPERAIVHTVQPNSPAAAPADDGSGPKLVPFDEILTVNGEMCESALHAVTMIRNAESAVVIRKLPCPLRLTHAANLMQGSWRAIMEQRLGLERRALHKAALNTLLGISFSPELQYSSVVKTVNASGPAAGVLVEGDRVISINGERCDEPSGAAALLRAADGMIELTVQPAARVDIRALRMREGTYDDGEDSQEGEEGEEEEEGDEEEEEDEEGEESEEGFSSHDGGRDATSGGIPGVSRPKPVEPPKPQHACLPGIRRAPAELVASSPSPVGRLSQVDIQTSSTRNAVAGQAVATRRLYEAGGWKEWLRMKKAMSTVVTRPELAPGTAPPKTSVDQRV</sequence>
<dbReference type="EMBL" id="HBHX01031265">
    <property type="protein sequence ID" value="CAE0116717.1"/>
    <property type="molecule type" value="Transcribed_RNA"/>
</dbReference>
<feature type="compositionally biased region" description="Acidic residues" evidence="1">
    <location>
        <begin position="223"/>
        <end position="256"/>
    </location>
</feature>
<dbReference type="SUPFAM" id="SSF50156">
    <property type="entry name" value="PDZ domain-like"/>
    <property type="match status" value="2"/>
</dbReference>
<name>A0A7S3AY66_9EUKA</name>
<accession>A0A7S3AY66</accession>
<protein>
    <recommendedName>
        <fullName evidence="2">PDZ domain-containing protein</fullName>
    </recommendedName>
</protein>
<dbReference type="Gene3D" id="2.30.42.10">
    <property type="match status" value="2"/>
</dbReference>
<evidence type="ECO:0000259" key="2">
    <source>
        <dbReference type="PROSITE" id="PS50106"/>
    </source>
</evidence>
<dbReference type="Pfam" id="PF17820">
    <property type="entry name" value="PDZ_6"/>
    <property type="match status" value="1"/>
</dbReference>
<dbReference type="InterPro" id="IPR001478">
    <property type="entry name" value="PDZ"/>
</dbReference>
<reference evidence="3" key="1">
    <citation type="submission" date="2021-01" db="EMBL/GenBank/DDBJ databases">
        <authorList>
            <person name="Corre E."/>
            <person name="Pelletier E."/>
            <person name="Niang G."/>
            <person name="Scheremetjew M."/>
            <person name="Finn R."/>
            <person name="Kale V."/>
            <person name="Holt S."/>
            <person name="Cochrane G."/>
            <person name="Meng A."/>
            <person name="Brown T."/>
            <person name="Cohen L."/>
        </authorList>
    </citation>
    <scope>NUCLEOTIDE SEQUENCE</scope>
    <source>
        <strain evidence="3">CCMP281</strain>
    </source>
</reference>
<proteinExistence type="predicted"/>
<dbReference type="SMART" id="SM00228">
    <property type="entry name" value="PDZ"/>
    <property type="match status" value="2"/>
</dbReference>
<gene>
    <name evidence="3" type="ORF">HERI1096_LOCUS17402</name>
</gene>
<dbReference type="PROSITE" id="PS50106">
    <property type="entry name" value="PDZ"/>
    <property type="match status" value="2"/>
</dbReference>
<feature type="region of interest" description="Disordered" evidence="1">
    <location>
        <begin position="221"/>
        <end position="291"/>
    </location>
</feature>
<dbReference type="AlphaFoldDB" id="A0A7S3AY66"/>
<evidence type="ECO:0000313" key="3">
    <source>
        <dbReference type="EMBL" id="CAE0116717.1"/>
    </source>
</evidence>